<organism evidence="7 8">
    <name type="scientific">Plectus sambesii</name>
    <dbReference type="NCBI Taxonomy" id="2011161"/>
    <lineage>
        <taxon>Eukaryota</taxon>
        <taxon>Metazoa</taxon>
        <taxon>Ecdysozoa</taxon>
        <taxon>Nematoda</taxon>
        <taxon>Chromadorea</taxon>
        <taxon>Plectida</taxon>
        <taxon>Plectina</taxon>
        <taxon>Plectoidea</taxon>
        <taxon>Plectidae</taxon>
        <taxon>Plectus</taxon>
    </lineage>
</organism>
<dbReference type="GO" id="GO:0005737">
    <property type="term" value="C:cytoplasm"/>
    <property type="evidence" value="ECO:0007669"/>
    <property type="project" value="TreeGrafter"/>
</dbReference>
<accession>A0A914UXG2</accession>
<sequence length="114" mass="13371">MANSAEALRKRFEEELVKFKQLEKDKEKSIANRQQLEGQLTENNMVKEEFDFLDEESVVYKLIGPVMVKQDLNEAKQNVAKRVEYISNEIKRLEETMKDTASKQEAQKEALMKM</sequence>
<dbReference type="Proteomes" id="UP000887566">
    <property type="component" value="Unplaced"/>
</dbReference>
<comment type="subunit">
    <text evidence="2">Heterohexamer of two PFD-alpha type and four PFD-beta type subunits.</text>
</comment>
<dbReference type="CDD" id="cd23161">
    <property type="entry name" value="Prefoldin_6"/>
    <property type="match status" value="1"/>
</dbReference>
<evidence type="ECO:0000256" key="4">
    <source>
        <dbReference type="ARBA" id="ARBA00058726"/>
    </source>
</evidence>
<evidence type="ECO:0000313" key="8">
    <source>
        <dbReference type="WBParaSite" id="PSAMB.scaffold13203size2383.g35343.t1"/>
    </source>
</evidence>
<proteinExistence type="inferred from homology"/>
<dbReference type="PANTHER" id="PTHR21431">
    <property type="entry name" value="PREFOLDIN SUBUNIT 6"/>
    <property type="match status" value="1"/>
</dbReference>
<feature type="coiled-coil region" evidence="6">
    <location>
        <begin position="2"/>
        <end position="39"/>
    </location>
</feature>
<evidence type="ECO:0000256" key="6">
    <source>
        <dbReference type="SAM" id="Coils"/>
    </source>
</evidence>
<evidence type="ECO:0000256" key="3">
    <source>
        <dbReference type="ARBA" id="ARBA00023186"/>
    </source>
</evidence>
<dbReference type="AlphaFoldDB" id="A0A914UXG2"/>
<keyword evidence="3" id="KW-0143">Chaperone</keyword>
<dbReference type="Gene3D" id="1.10.287.370">
    <property type="match status" value="1"/>
</dbReference>
<name>A0A914UXG2_9BILA</name>
<keyword evidence="6" id="KW-0175">Coiled coil</keyword>
<evidence type="ECO:0000256" key="2">
    <source>
        <dbReference type="ARBA" id="ARBA00011695"/>
    </source>
</evidence>
<dbReference type="InterPro" id="IPR002777">
    <property type="entry name" value="PFD_beta-like"/>
</dbReference>
<dbReference type="GO" id="GO:0016272">
    <property type="term" value="C:prefoldin complex"/>
    <property type="evidence" value="ECO:0007669"/>
    <property type="project" value="InterPro"/>
</dbReference>
<evidence type="ECO:0000256" key="1">
    <source>
        <dbReference type="ARBA" id="ARBA00008045"/>
    </source>
</evidence>
<dbReference type="InterPro" id="IPR009053">
    <property type="entry name" value="Prefoldin"/>
</dbReference>
<reference evidence="8" key="1">
    <citation type="submission" date="2022-11" db="UniProtKB">
        <authorList>
            <consortium name="WormBaseParasite"/>
        </authorList>
    </citation>
    <scope>IDENTIFICATION</scope>
</reference>
<evidence type="ECO:0000313" key="7">
    <source>
        <dbReference type="Proteomes" id="UP000887566"/>
    </source>
</evidence>
<dbReference type="Pfam" id="PF01920">
    <property type="entry name" value="Prefoldin_2"/>
    <property type="match status" value="1"/>
</dbReference>
<dbReference type="GO" id="GO:0051131">
    <property type="term" value="P:chaperone-mediated protein complex assembly"/>
    <property type="evidence" value="ECO:0007669"/>
    <property type="project" value="TreeGrafter"/>
</dbReference>
<feature type="coiled-coil region" evidence="6">
    <location>
        <begin position="76"/>
        <end position="110"/>
    </location>
</feature>
<dbReference type="PANTHER" id="PTHR21431:SF0">
    <property type="entry name" value="PREFOLDIN SUBUNIT 6"/>
    <property type="match status" value="1"/>
</dbReference>
<dbReference type="SUPFAM" id="SSF46579">
    <property type="entry name" value="Prefoldin"/>
    <property type="match status" value="1"/>
</dbReference>
<dbReference type="GO" id="GO:0051087">
    <property type="term" value="F:protein-folding chaperone binding"/>
    <property type="evidence" value="ECO:0007669"/>
    <property type="project" value="TreeGrafter"/>
</dbReference>
<dbReference type="GO" id="GO:0006457">
    <property type="term" value="P:protein folding"/>
    <property type="evidence" value="ECO:0007669"/>
    <property type="project" value="InterPro"/>
</dbReference>
<evidence type="ECO:0000256" key="5">
    <source>
        <dbReference type="ARBA" id="ARBA00072592"/>
    </source>
</evidence>
<protein>
    <recommendedName>
        <fullName evidence="5">Probable prefoldin subunit 6</fullName>
    </recommendedName>
</protein>
<dbReference type="WBParaSite" id="PSAMB.scaffold13203size2383.g35343.t1">
    <property type="protein sequence ID" value="PSAMB.scaffold13203size2383.g35343.t1"/>
    <property type="gene ID" value="PSAMB.scaffold13203size2383.g35343"/>
</dbReference>
<keyword evidence="7" id="KW-1185">Reference proteome</keyword>
<comment type="function">
    <text evidence="4">Binds specifically to cytosolic chaperonin (c-CPN) and transfers target proteins to it. Binds to nascent polypeptide chain and promotes folding in an environment in which there are many competing pathways for nonnative proteins. Required for positioning of the mitotic spindle.</text>
</comment>
<dbReference type="GO" id="GO:0051082">
    <property type="term" value="F:unfolded protein binding"/>
    <property type="evidence" value="ECO:0007669"/>
    <property type="project" value="InterPro"/>
</dbReference>
<dbReference type="FunFam" id="1.10.287.370:FF:000003">
    <property type="entry name" value="Prefoldin subunit 6"/>
    <property type="match status" value="1"/>
</dbReference>
<comment type="similarity">
    <text evidence="1">Belongs to the prefoldin subunit beta family.</text>
</comment>